<feature type="domain" description="Fibronectin type-II" evidence="17">
    <location>
        <begin position="163"/>
        <end position="211"/>
    </location>
</feature>
<evidence type="ECO:0000256" key="7">
    <source>
        <dbReference type="ARBA" id="ARBA00022737"/>
    </source>
</evidence>
<dbReference type="PROSITE" id="PS51092">
    <property type="entry name" value="FN2_2"/>
    <property type="match status" value="1"/>
</dbReference>
<evidence type="ECO:0000256" key="4">
    <source>
        <dbReference type="ARBA" id="ARBA00022583"/>
    </source>
</evidence>
<dbReference type="FunFam" id="3.10.100.10:FF:000022">
    <property type="entry name" value="Mannose receptor C-type 1"/>
    <property type="match status" value="1"/>
</dbReference>
<dbReference type="CDD" id="cd23407">
    <property type="entry name" value="beta-trefoil_Ricin_MRC1"/>
    <property type="match status" value="1"/>
</dbReference>
<dbReference type="CDD" id="cd00062">
    <property type="entry name" value="FN2"/>
    <property type="match status" value="1"/>
</dbReference>
<dbReference type="FunFam" id="3.10.100.10:FF:000030">
    <property type="entry name" value="Mannose receptor C-type 1"/>
    <property type="match status" value="1"/>
</dbReference>
<evidence type="ECO:0000256" key="11">
    <source>
        <dbReference type="ARBA" id="ARBA00023170"/>
    </source>
</evidence>
<evidence type="ECO:0000259" key="17">
    <source>
        <dbReference type="PROSITE" id="PS51092"/>
    </source>
</evidence>
<evidence type="ECO:0000256" key="13">
    <source>
        <dbReference type="PROSITE-ProRule" id="PRU00479"/>
    </source>
</evidence>
<dbReference type="GO" id="GO:0006897">
    <property type="term" value="P:endocytosis"/>
    <property type="evidence" value="ECO:0007669"/>
    <property type="project" value="UniProtKB-KW"/>
</dbReference>
<dbReference type="EMBL" id="OX395137">
    <property type="protein sequence ID" value="CAI5788831.1"/>
    <property type="molecule type" value="Genomic_DNA"/>
</dbReference>
<feature type="domain" description="C-type lectin" evidence="16">
    <location>
        <begin position="939"/>
        <end position="1062"/>
    </location>
</feature>
<dbReference type="SUPFAM" id="SSF57440">
    <property type="entry name" value="Kringle-like"/>
    <property type="match status" value="1"/>
</dbReference>
<evidence type="ECO:0000256" key="8">
    <source>
        <dbReference type="ARBA" id="ARBA00022989"/>
    </source>
</evidence>
<dbReference type="InterPro" id="IPR036943">
    <property type="entry name" value="FN_type2_sf"/>
</dbReference>
<evidence type="ECO:0000256" key="12">
    <source>
        <dbReference type="ARBA" id="ARBA00023180"/>
    </source>
</evidence>
<dbReference type="Pfam" id="PF00059">
    <property type="entry name" value="Lectin_C"/>
    <property type="match status" value="8"/>
</dbReference>
<keyword evidence="7" id="KW-0677">Repeat</keyword>
<feature type="domain" description="C-type lectin" evidence="16">
    <location>
        <begin position="510"/>
        <end position="625"/>
    </location>
</feature>
<evidence type="ECO:0000256" key="14">
    <source>
        <dbReference type="SAM" id="Phobius"/>
    </source>
</evidence>
<dbReference type="SUPFAM" id="SSF56436">
    <property type="entry name" value="C-type lectin-like"/>
    <property type="match status" value="8"/>
</dbReference>
<feature type="disulfide bond" evidence="13">
    <location>
        <begin position="182"/>
        <end position="209"/>
    </location>
</feature>
<keyword evidence="3" id="KW-0964">Secreted</keyword>
<dbReference type="FunFam" id="3.10.100.10:FF:000025">
    <property type="entry name" value="Mannose receptor C-type 1"/>
    <property type="match status" value="1"/>
</dbReference>
<dbReference type="PROSITE" id="PS00615">
    <property type="entry name" value="C_TYPE_LECTIN_1"/>
    <property type="match status" value="5"/>
</dbReference>
<dbReference type="InterPro" id="IPR000772">
    <property type="entry name" value="Ricin_B_lectin"/>
</dbReference>
<dbReference type="Gene3D" id="3.10.100.10">
    <property type="entry name" value="Mannose-Binding Protein A, subunit A"/>
    <property type="match status" value="8"/>
</dbReference>
<feature type="signal peptide" evidence="15">
    <location>
        <begin position="1"/>
        <end position="18"/>
    </location>
</feature>
<evidence type="ECO:0000313" key="18">
    <source>
        <dbReference type="EMBL" id="CAI5788831.1"/>
    </source>
</evidence>
<dbReference type="SMART" id="SM00034">
    <property type="entry name" value="CLECT"/>
    <property type="match status" value="8"/>
</dbReference>
<organism evidence="18 19">
    <name type="scientific">Podarcis lilfordi</name>
    <name type="common">Lilford's wall lizard</name>
    <dbReference type="NCBI Taxonomy" id="74358"/>
    <lineage>
        <taxon>Eukaryota</taxon>
        <taxon>Metazoa</taxon>
        <taxon>Chordata</taxon>
        <taxon>Craniata</taxon>
        <taxon>Vertebrata</taxon>
        <taxon>Euteleostomi</taxon>
        <taxon>Lepidosauria</taxon>
        <taxon>Squamata</taxon>
        <taxon>Bifurcata</taxon>
        <taxon>Unidentata</taxon>
        <taxon>Episquamata</taxon>
        <taxon>Laterata</taxon>
        <taxon>Lacertibaenia</taxon>
        <taxon>Lacertidae</taxon>
        <taxon>Podarcis</taxon>
    </lineage>
</organism>
<feature type="domain" description="C-type lectin" evidence="16">
    <location>
        <begin position="1084"/>
        <end position="1195"/>
    </location>
</feature>
<feature type="domain" description="C-type lectin" evidence="16">
    <location>
        <begin position="653"/>
        <end position="766"/>
    </location>
</feature>
<evidence type="ECO:0008006" key="20">
    <source>
        <dbReference type="Google" id="ProtNLM"/>
    </source>
</evidence>
<dbReference type="GO" id="GO:0005576">
    <property type="term" value="C:extracellular region"/>
    <property type="evidence" value="ECO:0007669"/>
    <property type="project" value="UniProtKB-SubCell"/>
</dbReference>
<feature type="disulfide bond" evidence="13">
    <location>
        <begin position="168"/>
        <end position="194"/>
    </location>
</feature>
<feature type="chain" id="PRO_5041282738" description="Mannose receptor C-type 1" evidence="15">
    <location>
        <begin position="19"/>
        <end position="1445"/>
    </location>
</feature>
<reference evidence="18" key="1">
    <citation type="submission" date="2022-12" db="EMBL/GenBank/DDBJ databases">
        <authorList>
            <person name="Alioto T."/>
            <person name="Alioto T."/>
            <person name="Gomez Garrido J."/>
        </authorList>
    </citation>
    <scope>NUCLEOTIDE SEQUENCE</scope>
</reference>
<evidence type="ECO:0000256" key="2">
    <source>
        <dbReference type="ARBA" id="ARBA00004613"/>
    </source>
</evidence>
<dbReference type="InterPro" id="IPR001304">
    <property type="entry name" value="C-type_lectin-like"/>
</dbReference>
<dbReference type="InterPro" id="IPR035992">
    <property type="entry name" value="Ricin_B-like_lectins"/>
</dbReference>
<keyword evidence="6 15" id="KW-0732">Signal</keyword>
<evidence type="ECO:0000256" key="6">
    <source>
        <dbReference type="ARBA" id="ARBA00022729"/>
    </source>
</evidence>
<dbReference type="InterPro" id="IPR013806">
    <property type="entry name" value="Kringle-like"/>
</dbReference>
<feature type="domain" description="C-type lectin" evidence="16">
    <location>
        <begin position="368"/>
        <end position="485"/>
    </location>
</feature>
<keyword evidence="11" id="KW-0675">Receptor</keyword>
<comment type="subcellular location">
    <subcellularLocation>
        <location evidence="1">Membrane</location>
        <topology evidence="1">Single-pass membrane protein</topology>
    </subcellularLocation>
    <subcellularLocation>
        <location evidence="2">Secreted</location>
    </subcellularLocation>
</comment>
<dbReference type="FunFam" id="3.10.100.10:FF:000016">
    <property type="entry name" value="macrophage mannose receptor 1"/>
    <property type="match status" value="1"/>
</dbReference>
<dbReference type="Gene3D" id="2.10.10.10">
    <property type="entry name" value="Fibronectin, type II, collagen-binding"/>
    <property type="match status" value="1"/>
</dbReference>
<protein>
    <recommendedName>
        <fullName evidence="20">Mannose receptor C-type 1</fullName>
    </recommendedName>
</protein>
<accession>A0AA35PH68</accession>
<dbReference type="InterPro" id="IPR018378">
    <property type="entry name" value="C-type_lectin_CS"/>
</dbReference>
<keyword evidence="4" id="KW-0254">Endocytosis</keyword>
<evidence type="ECO:0000256" key="9">
    <source>
        <dbReference type="ARBA" id="ARBA00023136"/>
    </source>
</evidence>
<gene>
    <name evidence="18" type="ORF">PODLI_1B006458</name>
</gene>
<evidence type="ECO:0000256" key="3">
    <source>
        <dbReference type="ARBA" id="ARBA00022525"/>
    </source>
</evidence>
<feature type="domain" description="C-type lectin" evidence="16">
    <location>
        <begin position="795"/>
        <end position="911"/>
    </location>
</feature>
<proteinExistence type="predicted"/>
<keyword evidence="10 13" id="KW-1015">Disulfide bond</keyword>
<dbReference type="FunFam" id="2.80.10.50:FF:000032">
    <property type="entry name" value="macrophage mannose receptor 1"/>
    <property type="match status" value="1"/>
</dbReference>
<evidence type="ECO:0000256" key="10">
    <source>
        <dbReference type="ARBA" id="ARBA00023157"/>
    </source>
</evidence>
<dbReference type="FunFam" id="3.10.100.10:FF:000023">
    <property type="entry name" value="Macrophage mannose receptor 1"/>
    <property type="match status" value="1"/>
</dbReference>
<keyword evidence="5 14" id="KW-0812">Transmembrane</keyword>
<dbReference type="Pfam" id="PF24562">
    <property type="entry name" value="CysR_MRC2_N"/>
    <property type="match status" value="1"/>
</dbReference>
<dbReference type="GO" id="GO:0016020">
    <property type="term" value="C:membrane"/>
    <property type="evidence" value="ECO:0007669"/>
    <property type="project" value="UniProtKB-SubCell"/>
</dbReference>
<keyword evidence="12" id="KW-0325">Glycoprotein</keyword>
<dbReference type="Gene3D" id="2.80.10.50">
    <property type="match status" value="1"/>
</dbReference>
<dbReference type="InterPro" id="IPR016187">
    <property type="entry name" value="CTDL_fold"/>
</dbReference>
<dbReference type="SMART" id="SM00458">
    <property type="entry name" value="RICIN"/>
    <property type="match status" value="1"/>
</dbReference>
<sequence>MSSFLLLNLLLLIQPAFQVSDSDSFLIYNENTKLCIQSQKSRSIILVNCDEDNEWQHFKWVSDDQVLNMAVKLCLAVPSKSNLVALTLSPCNETSELQKWECRNDSLLALEQGDLFLNPEGGQKSRLILSKVATSKSTWKIYGTKDSLCSKGYEALYTLRGNGFGAPCVFPFKYRNKWHAQCIREDDEHRQLWCGTTADVDRDSLRGYCPVKDDRDELFWTRNQWTGDLYQINYLSVLTWYQARKSCQQQNAELLTITDLQEQAYLTGLINEISTYYWIGLNALDLDNGWQWIGNHPFRYLNWSPGSPSPETEKICGSMQSTNGKWQNEKCQQKLGYICKKGNSSLDVSLIPTDGLKPIKCPDGWAAYAGHCYRLNRHPKTWKGALLSCRRERGDLLSIHNTMEHSFVISQLGYQPTDLLWIGLNDQKTPMYYEWSDGSTVRFTKWQKGKPTQINGVQSDCVIMNGERGYWADNYCEEELGYICKREPLAFLSEEAETANPDCQKGWKRHGSYCYLIGQTSATFSEAQAFCETNKGSLTSVENRYEQAYLTSLVGFRSEKYFWIGLSDVKQPGTFHWTNGDSVLLTHWNEEMPRQLPGCVAMRTGTAAGLWDVVNCEEKAPFICKQLAEIVTTPAPTTVPLPPCPEGWHPSNSRSVCFKGYNKDIRDKKTWFEAEDFCRTIGGNLMSAHNKEEYQLLKRICDHFCWIGLNELEPDKGFSWTDGSPLDFRADFSPNSYKDNDCRGVILVYSWWKPEWCENYHNWVCQIKRGVPLKPEPSNDFAYPFQVTEDGWIAFNGTEYYFSNTTLTAGRARRFCKKDAGDLAVIESRSENKFLWKYDITFRTEGNLFIGLILGPDRSFGWVDRTPVTYVAWAPREPNFADEVEFCVVIYRETGLWNDINCEIEHRFICERHNSSAPSTVAPTTPEPLGGCPQGWHFFGNKCFQLFGLHEEERKNWSDAQATCEDLGGNLASIPNKVVQAFLTLHLQSASTDPWIGLSNTFSRGTFVWKDRSVVYYTNWAKGFPLGNYDKTVCVFITKKPEREAGNWRSGNCYSKKSYICQRNTDLALSRSEMTIPVSGYTLFGNSSYSLAGPKMTWEEARKKCNSEQAELASIWNPYIQSFLWLQVLKYRQPMWIGLNSKMTGEQYKWINNRRLTYTNWAPEEPKQKIACVYLDLDGHWKTGTCNETFFTVCERHHGDIPAEAPQRLGECPSSKGYPKAWVPSRTHCYQFYPTSDTWAKAFIRCSQLGSTLTSIEDLAEQEFLVEHTQQFRQREFWIGLFQNIDGEWVWEDNTALDFINWKGEYPIFDPEYEFMGPASGLPEYVNECIFMYGDSGEWIRGNCKHSRGFICKTNKVFEEASGVPTKSTEQDDVPALPQGRLMMVILPALLIVIAVGVAVYIFYKRRHRQPQTLLADVETLSHQDSTIVSQNQYSEFIVEKQEGD</sequence>
<dbReference type="Proteomes" id="UP001178461">
    <property type="component" value="Chromosome 12"/>
</dbReference>
<dbReference type="PROSITE" id="PS50231">
    <property type="entry name" value="RICIN_B_LECTIN"/>
    <property type="match status" value="1"/>
</dbReference>
<name>A0AA35PH68_9SAUR</name>
<dbReference type="PROSITE" id="PS50041">
    <property type="entry name" value="C_TYPE_LECTIN_2"/>
    <property type="match status" value="8"/>
</dbReference>
<evidence type="ECO:0000256" key="15">
    <source>
        <dbReference type="SAM" id="SignalP"/>
    </source>
</evidence>
<dbReference type="Pfam" id="PF00040">
    <property type="entry name" value="fn2"/>
    <property type="match status" value="1"/>
</dbReference>
<evidence type="ECO:0000313" key="19">
    <source>
        <dbReference type="Proteomes" id="UP001178461"/>
    </source>
</evidence>
<keyword evidence="9 14" id="KW-0472">Membrane</keyword>
<keyword evidence="19" id="KW-1185">Reference proteome</keyword>
<dbReference type="SMART" id="SM00059">
    <property type="entry name" value="FN2"/>
    <property type="match status" value="1"/>
</dbReference>
<dbReference type="PRINTS" id="PR01504">
    <property type="entry name" value="PNCREATITSAP"/>
</dbReference>
<dbReference type="InterPro" id="IPR050111">
    <property type="entry name" value="C-type_lectin/snaclec_domain"/>
</dbReference>
<dbReference type="SUPFAM" id="SSF50370">
    <property type="entry name" value="Ricin B-like lectins"/>
    <property type="match status" value="1"/>
</dbReference>
<dbReference type="InterPro" id="IPR000562">
    <property type="entry name" value="FN_type2_dom"/>
</dbReference>
<evidence type="ECO:0000256" key="5">
    <source>
        <dbReference type="ARBA" id="ARBA00022692"/>
    </source>
</evidence>
<dbReference type="CDD" id="cd00037">
    <property type="entry name" value="CLECT"/>
    <property type="match status" value="8"/>
</dbReference>
<keyword evidence="8 14" id="KW-1133">Transmembrane helix</keyword>
<feature type="transmembrane region" description="Helical" evidence="14">
    <location>
        <begin position="1382"/>
        <end position="1404"/>
    </location>
</feature>
<dbReference type="PANTHER" id="PTHR22803">
    <property type="entry name" value="MANNOSE, PHOSPHOLIPASE, LECTIN RECEPTOR RELATED"/>
    <property type="match status" value="1"/>
</dbReference>
<evidence type="ECO:0000256" key="1">
    <source>
        <dbReference type="ARBA" id="ARBA00004167"/>
    </source>
</evidence>
<feature type="domain" description="C-type lectin" evidence="16">
    <location>
        <begin position="225"/>
        <end position="340"/>
    </location>
</feature>
<evidence type="ECO:0000259" key="16">
    <source>
        <dbReference type="PROSITE" id="PS50041"/>
    </source>
</evidence>
<feature type="domain" description="C-type lectin" evidence="16">
    <location>
        <begin position="1225"/>
        <end position="1353"/>
    </location>
</feature>
<dbReference type="InterPro" id="IPR016186">
    <property type="entry name" value="C-type_lectin-like/link_sf"/>
</dbReference>